<evidence type="ECO:0000313" key="2">
    <source>
        <dbReference type="Proteomes" id="UP000219338"/>
    </source>
</evidence>
<name>A0A284REB8_ARMOS</name>
<evidence type="ECO:0000313" key="1">
    <source>
        <dbReference type="EMBL" id="SJL07099.1"/>
    </source>
</evidence>
<reference evidence="2" key="1">
    <citation type="journal article" date="2017" name="Nat. Ecol. Evol.">
        <title>Genome expansion and lineage-specific genetic innovations in the forest pathogenic fungi Armillaria.</title>
        <authorList>
            <person name="Sipos G."/>
            <person name="Prasanna A.N."/>
            <person name="Walter M.C."/>
            <person name="O'Connor E."/>
            <person name="Balint B."/>
            <person name="Krizsan K."/>
            <person name="Kiss B."/>
            <person name="Hess J."/>
            <person name="Varga T."/>
            <person name="Slot J."/>
            <person name="Riley R."/>
            <person name="Boka B."/>
            <person name="Rigling D."/>
            <person name="Barry K."/>
            <person name="Lee J."/>
            <person name="Mihaltcheva S."/>
            <person name="LaButti K."/>
            <person name="Lipzen A."/>
            <person name="Waldron R."/>
            <person name="Moloney N.M."/>
            <person name="Sperisen C."/>
            <person name="Kredics L."/>
            <person name="Vagvoelgyi C."/>
            <person name="Patrignani A."/>
            <person name="Fitzpatrick D."/>
            <person name="Nagy I."/>
            <person name="Doyle S."/>
            <person name="Anderson J.B."/>
            <person name="Grigoriev I.V."/>
            <person name="Gueldener U."/>
            <person name="Muensterkoetter M."/>
            <person name="Nagy L.G."/>
        </authorList>
    </citation>
    <scope>NUCLEOTIDE SEQUENCE [LARGE SCALE GENOMIC DNA]</scope>
    <source>
        <strain evidence="2">C18/9</strain>
    </source>
</reference>
<sequence>MAISHSYTIISKMSKITTEAYCKHILHLPGSINKWLISSARDAQLEDLTLLGFPGLCDVSDHQVLCKVEHVCTPASLNSADKFFGPDLETYMLYLMATTREGISSPHVILDIHVGEPDNLNVPDWVKMHYRHQIFHHDHAYLALIFMGMEMLTWAQIATASMWAERLLVFRNEGHINADRADWDATSLESISSMARAQS</sequence>
<accession>A0A284REB8</accession>
<dbReference type="AlphaFoldDB" id="A0A284REB8"/>
<gene>
    <name evidence="1" type="ORF">ARMOST_10442</name>
</gene>
<organism evidence="1 2">
    <name type="scientific">Armillaria ostoyae</name>
    <name type="common">Armillaria root rot fungus</name>
    <dbReference type="NCBI Taxonomy" id="47428"/>
    <lineage>
        <taxon>Eukaryota</taxon>
        <taxon>Fungi</taxon>
        <taxon>Dikarya</taxon>
        <taxon>Basidiomycota</taxon>
        <taxon>Agaricomycotina</taxon>
        <taxon>Agaricomycetes</taxon>
        <taxon>Agaricomycetidae</taxon>
        <taxon>Agaricales</taxon>
        <taxon>Marasmiineae</taxon>
        <taxon>Physalacriaceae</taxon>
        <taxon>Armillaria</taxon>
    </lineage>
</organism>
<protein>
    <submittedName>
        <fullName evidence="1">Uncharacterized protein</fullName>
    </submittedName>
</protein>
<keyword evidence="2" id="KW-1185">Reference proteome</keyword>
<dbReference type="EMBL" id="FUEG01000007">
    <property type="protein sequence ID" value="SJL07099.1"/>
    <property type="molecule type" value="Genomic_DNA"/>
</dbReference>
<proteinExistence type="predicted"/>
<dbReference type="Proteomes" id="UP000219338">
    <property type="component" value="Unassembled WGS sequence"/>
</dbReference>